<dbReference type="PANTHER" id="PTHR17039:SF0">
    <property type="entry name" value="U3 SMALL NUCLEOLAR RIBONUCLEOPROTEIN PROTEIN MPP10"/>
    <property type="match status" value="1"/>
</dbReference>
<keyword evidence="2 7" id="KW-0690">Ribosome biogenesis</keyword>
<dbReference type="EMBL" id="RWJN01000005">
    <property type="protein sequence ID" value="TCD71500.1"/>
    <property type="molecule type" value="Genomic_DNA"/>
</dbReference>
<sequence>MSSPPPTSKDSVDVVLPPPLQGLTSLLDTKPEGLATGDKDIRVAALQAAKFVFDNALKTESKSRAQLVELLSSISPSSAPQTRSQTSATANGTGKRKRDAASPPPAFTGPQPQETPLSELSVEGMDEEQIWAQLELRTANVCEILEYALESTGPTPESDEEKDEDLEEDEDVDMDDMEMVDEEDEDDEEDSDEEEEDDEDESEEDDGLDDEDLGEGVADLRDPSDEESSDIDLDKPSFLSGGKRTIRIKPKKGGHPVLDDGFFDLAAFNAETEEAEARAVTKGKLNRDSDDDDDAAEEEIDYFAAVNDAVEEDLGQSEEVFYRDFFEAPGKAAHKVKKPAQPASTSKVRFHEQVRVKNIKAKGKNLPLSSMYEEEEEDEDEDEDYEDDEDEDDEDEDESEDDDEARDAAMNVDASDDEEGDEDSQEDDESESEVDEADGYGSRKTIDRFKDDLFADDDEDMEEDGLTAHQRRMAALQEEISSLETENVAKKHWTLMGEATSRTRPQNALLEEDLEFERVMKSVPVITEETVHGLEELIKARILENRFDDVVRRRAEDDKPFLPSRFFELQDTKSKQSLAEIYEDEFTAAQTGGVAGEDRDGKLKKEHDEIEKQWETICSKLDALCNAHFTPKTPKAAISTVANVSSATLESALPTTKATSTMLAPEEVFAPSPSDLRARSELTPKEKRALHNKEKKAKRKARDKLDNAVDKYAKMKGAKKQKEAALKSVVKSGKGITVIGKESAAVSGKKKKS</sequence>
<dbReference type="InterPro" id="IPR012173">
    <property type="entry name" value="Mpp10"/>
</dbReference>
<keyword evidence="4 7" id="KW-0539">Nucleus</keyword>
<comment type="caution">
    <text evidence="9">The sequence shown here is derived from an EMBL/GenBank/DDBJ whole genome shotgun (WGS) entry which is preliminary data.</text>
</comment>
<evidence type="ECO:0000256" key="5">
    <source>
        <dbReference type="ARBA" id="ARBA00023274"/>
    </source>
</evidence>
<proteinExistence type="inferred from homology"/>
<feature type="region of interest" description="Disordered" evidence="8">
    <location>
        <begin position="332"/>
        <end position="449"/>
    </location>
</feature>
<accession>A0A4R0RRH5</accession>
<dbReference type="PIRSF" id="PIRSF017300">
    <property type="entry name" value="snoRNP_Mpp10"/>
    <property type="match status" value="1"/>
</dbReference>
<name>A0A4R0RRH5_9APHY</name>
<dbReference type="Proteomes" id="UP000292702">
    <property type="component" value="Unassembled WGS sequence"/>
</dbReference>
<feature type="compositionally biased region" description="Acidic residues" evidence="8">
    <location>
        <begin position="372"/>
        <end position="405"/>
    </location>
</feature>
<feature type="compositionally biased region" description="Acidic residues" evidence="8">
    <location>
        <begin position="414"/>
        <end position="438"/>
    </location>
</feature>
<evidence type="ECO:0000256" key="3">
    <source>
        <dbReference type="ARBA" id="ARBA00022552"/>
    </source>
</evidence>
<comment type="subcellular location">
    <subcellularLocation>
        <location evidence="1 7">Nucleus</location>
        <location evidence="1 7">Nucleolus</location>
    </subcellularLocation>
</comment>
<feature type="region of interest" description="Disordered" evidence="8">
    <location>
        <begin position="1"/>
        <end position="34"/>
    </location>
</feature>
<feature type="region of interest" description="Disordered" evidence="8">
    <location>
        <begin position="687"/>
        <end position="707"/>
    </location>
</feature>
<dbReference type="GO" id="GO:0005732">
    <property type="term" value="C:sno(s)RNA-containing ribonucleoprotein complex"/>
    <property type="evidence" value="ECO:0007669"/>
    <property type="project" value="UniProtKB-UniRule"/>
</dbReference>
<dbReference type="GO" id="GO:0034457">
    <property type="term" value="C:Mpp10 complex"/>
    <property type="evidence" value="ECO:0007669"/>
    <property type="project" value="UniProtKB-UniRule"/>
</dbReference>
<feature type="compositionally biased region" description="Polar residues" evidence="8">
    <location>
        <begin position="72"/>
        <end position="92"/>
    </location>
</feature>
<feature type="compositionally biased region" description="Basic residues" evidence="8">
    <location>
        <begin position="693"/>
        <end position="702"/>
    </location>
</feature>
<keyword evidence="3 7" id="KW-0698">rRNA processing</keyword>
<comment type="similarity">
    <text evidence="6 7">Belongs to the MPP10 family.</text>
</comment>
<feature type="region of interest" description="Disordered" evidence="8">
    <location>
        <begin position="72"/>
        <end position="124"/>
    </location>
</feature>
<feature type="compositionally biased region" description="Acidic residues" evidence="8">
    <location>
        <begin position="157"/>
        <end position="214"/>
    </location>
</feature>
<dbReference type="STRING" id="92696.A0A4R0RRH5"/>
<keyword evidence="10" id="KW-1185">Reference proteome</keyword>
<organism evidence="9 10">
    <name type="scientific">Steccherinum ochraceum</name>
    <dbReference type="NCBI Taxonomy" id="92696"/>
    <lineage>
        <taxon>Eukaryota</taxon>
        <taxon>Fungi</taxon>
        <taxon>Dikarya</taxon>
        <taxon>Basidiomycota</taxon>
        <taxon>Agaricomycotina</taxon>
        <taxon>Agaricomycetes</taxon>
        <taxon>Polyporales</taxon>
        <taxon>Steccherinaceae</taxon>
        <taxon>Steccherinum</taxon>
    </lineage>
</organism>
<dbReference type="AlphaFoldDB" id="A0A4R0RRH5"/>
<dbReference type="OrthoDB" id="445326at2759"/>
<dbReference type="GO" id="GO:0006364">
    <property type="term" value="P:rRNA processing"/>
    <property type="evidence" value="ECO:0007669"/>
    <property type="project" value="UniProtKB-KW"/>
</dbReference>
<evidence type="ECO:0000256" key="7">
    <source>
        <dbReference type="PIRNR" id="PIRNR017300"/>
    </source>
</evidence>
<dbReference type="PANTHER" id="PTHR17039">
    <property type="entry name" value="U3 SMALL NUCLEOLAR RIBONUCLEOPROTEIN PROTEIN MPP10"/>
    <property type="match status" value="1"/>
</dbReference>
<evidence type="ECO:0000256" key="4">
    <source>
        <dbReference type="ARBA" id="ARBA00023242"/>
    </source>
</evidence>
<dbReference type="GO" id="GO:0032040">
    <property type="term" value="C:small-subunit processome"/>
    <property type="evidence" value="ECO:0007669"/>
    <property type="project" value="TreeGrafter"/>
</dbReference>
<evidence type="ECO:0000313" key="9">
    <source>
        <dbReference type="EMBL" id="TCD71500.1"/>
    </source>
</evidence>
<evidence type="ECO:0000256" key="2">
    <source>
        <dbReference type="ARBA" id="ARBA00022517"/>
    </source>
</evidence>
<dbReference type="Pfam" id="PF04006">
    <property type="entry name" value="Mpp10"/>
    <property type="match status" value="1"/>
</dbReference>
<keyword evidence="5 7" id="KW-0687">Ribonucleoprotein</keyword>
<reference evidence="9 10" key="1">
    <citation type="submission" date="2018-11" db="EMBL/GenBank/DDBJ databases">
        <title>Genome assembly of Steccherinum ochraceum LE-BIN_3174, the white-rot fungus of the Steccherinaceae family (The Residual Polyporoid clade, Polyporales, Basidiomycota).</title>
        <authorList>
            <person name="Fedorova T.V."/>
            <person name="Glazunova O.A."/>
            <person name="Landesman E.O."/>
            <person name="Moiseenko K.V."/>
            <person name="Psurtseva N.V."/>
            <person name="Savinova O.S."/>
            <person name="Shakhova N.V."/>
            <person name="Tyazhelova T.V."/>
            <person name="Vasina D.V."/>
        </authorList>
    </citation>
    <scope>NUCLEOTIDE SEQUENCE [LARGE SCALE GENOMIC DNA]</scope>
    <source>
        <strain evidence="9 10">LE-BIN_3174</strain>
    </source>
</reference>
<comment type="function">
    <text evidence="7">Involved in nucleolar processing of pre-18S ribosomal RNA.</text>
</comment>
<protein>
    <recommendedName>
        <fullName evidence="7">U3 small nucleolar ribonucleoprotein protein MPP10</fullName>
    </recommendedName>
</protein>
<feature type="compositionally biased region" description="Basic residues" evidence="8">
    <location>
        <begin position="244"/>
        <end position="253"/>
    </location>
</feature>
<evidence type="ECO:0000313" key="10">
    <source>
        <dbReference type="Proteomes" id="UP000292702"/>
    </source>
</evidence>
<gene>
    <name evidence="9" type="ORF">EIP91_008881</name>
</gene>
<feature type="region of interest" description="Disordered" evidence="8">
    <location>
        <begin position="147"/>
        <end position="253"/>
    </location>
</feature>
<evidence type="ECO:0000256" key="6">
    <source>
        <dbReference type="ARBA" id="ARBA00029455"/>
    </source>
</evidence>
<evidence type="ECO:0000256" key="1">
    <source>
        <dbReference type="ARBA" id="ARBA00004604"/>
    </source>
</evidence>
<evidence type="ECO:0000256" key="8">
    <source>
        <dbReference type="SAM" id="MobiDB-lite"/>
    </source>
</evidence>